<evidence type="ECO:0000256" key="1">
    <source>
        <dbReference type="ARBA" id="ARBA00004123"/>
    </source>
</evidence>
<dbReference type="PROSITE" id="PS00028">
    <property type="entry name" value="ZINC_FINGER_C2H2_1"/>
    <property type="match status" value="2"/>
</dbReference>
<feature type="domain" description="C2H2-type" evidence="9">
    <location>
        <begin position="64"/>
        <end position="94"/>
    </location>
</feature>
<dbReference type="InParanoid" id="C4R3S9"/>
<dbReference type="STRING" id="644223.C4R3S9"/>
<dbReference type="Pfam" id="PF00096">
    <property type="entry name" value="zf-C2H2"/>
    <property type="match status" value="1"/>
</dbReference>
<proteinExistence type="predicted"/>
<dbReference type="SUPFAM" id="SSF57667">
    <property type="entry name" value="beta-beta-alpha zinc fingers"/>
    <property type="match status" value="2"/>
</dbReference>
<dbReference type="HOGENOM" id="CLU_966796_0_0_1"/>
<keyword evidence="3" id="KW-0677">Repeat</keyword>
<dbReference type="Pfam" id="PF01042">
    <property type="entry name" value="Ribonuc_L-PSP"/>
    <property type="match status" value="1"/>
</dbReference>
<keyword evidence="6" id="KW-0539">Nucleus</keyword>
<evidence type="ECO:0000256" key="6">
    <source>
        <dbReference type="ARBA" id="ARBA00023242"/>
    </source>
</evidence>
<keyword evidence="11" id="KW-1185">Reference proteome</keyword>
<evidence type="ECO:0000259" key="9">
    <source>
        <dbReference type="PROSITE" id="PS50157"/>
    </source>
</evidence>
<gene>
    <name evidence="10" type="ordered locus">PAS_chr3_0185</name>
</gene>
<dbReference type="SUPFAM" id="SSF55298">
    <property type="entry name" value="YjgF-like"/>
    <property type="match status" value="1"/>
</dbReference>
<reference evidence="10 11" key="1">
    <citation type="journal article" date="2009" name="Nat. Biotechnol.">
        <title>Genome sequence of the recombinant protein production host Pichia pastoris.</title>
        <authorList>
            <person name="De Schutter K."/>
            <person name="Lin Y.C."/>
            <person name="Tiels P."/>
            <person name="Van Hecke A."/>
            <person name="Glinka S."/>
            <person name="Weber-Lehmann J."/>
            <person name="Rouze P."/>
            <person name="Van de Peer Y."/>
            <person name="Callewaert N."/>
        </authorList>
    </citation>
    <scope>NUCLEOTIDE SEQUENCE [LARGE SCALE GENOMIC DNA]</scope>
    <source>
        <strain evidence="11">GS115 / ATCC 20864</strain>
    </source>
</reference>
<keyword evidence="8" id="KW-0732">Signal</keyword>
<dbReference type="GO" id="GO:0000981">
    <property type="term" value="F:DNA-binding transcription factor activity, RNA polymerase II-specific"/>
    <property type="evidence" value="ECO:0007669"/>
    <property type="project" value="InterPro"/>
</dbReference>
<dbReference type="PANTHER" id="PTHR40626">
    <property type="entry name" value="MIP31509P"/>
    <property type="match status" value="1"/>
</dbReference>
<dbReference type="CDD" id="cd00448">
    <property type="entry name" value="YjgF_YER057c_UK114_family"/>
    <property type="match status" value="1"/>
</dbReference>
<evidence type="ECO:0000313" key="11">
    <source>
        <dbReference type="Proteomes" id="UP000000314"/>
    </source>
</evidence>
<dbReference type="RefSeq" id="XP_002492394.1">
    <property type="nucleotide sequence ID" value="XM_002492349.1"/>
</dbReference>
<evidence type="ECO:0000256" key="2">
    <source>
        <dbReference type="ARBA" id="ARBA00022723"/>
    </source>
</evidence>
<dbReference type="InterPro" id="IPR036236">
    <property type="entry name" value="Znf_C2H2_sf"/>
</dbReference>
<dbReference type="PANTHER" id="PTHR40626:SF13">
    <property type="entry name" value="RESPIRATION FACTOR 2-RELATED"/>
    <property type="match status" value="1"/>
</dbReference>
<comment type="subcellular location">
    <subcellularLocation>
        <location evidence="1">Nucleus</location>
    </subcellularLocation>
</comment>
<dbReference type="InterPro" id="IPR013087">
    <property type="entry name" value="Znf_C2H2_type"/>
</dbReference>
<keyword evidence="5" id="KW-0862">Zinc</keyword>
<name>C4R3S9_KOMPG</name>
<sequence>MSNMTFTLVVLLLSFYHPVGPCLQLLTTSIPPSFLTMVPEHYIGSKSVDEVPTSEDPRVNACPYICDIGDCSRGYSRASHLKRHKETFHLKTRVFHCPIEGCGRSFNRKDVRDRHYRRHAADISDNSLGSGPHTISIVGIERTDENTNPIEAQSIESLELMSSTPLTPKSITYSTQKQYHVVQTPKFILGNLICTGRIFGINGRKGSIPQTTTDQTHHAIRNVCDVLREAKASLDEVIRVSVFLVCLEECTAVQSICSQYFPDGAVYDFIHIKFSPGECFRVQLQVVGRGE</sequence>
<dbReference type="GO" id="GO:0008270">
    <property type="term" value="F:zinc ion binding"/>
    <property type="evidence" value="ECO:0007669"/>
    <property type="project" value="UniProtKB-KW"/>
</dbReference>
<dbReference type="InterPro" id="IPR006175">
    <property type="entry name" value="YjgF/YER057c/UK114"/>
</dbReference>
<evidence type="ECO:0000256" key="7">
    <source>
        <dbReference type="PROSITE-ProRule" id="PRU00042"/>
    </source>
</evidence>
<dbReference type="GO" id="GO:0000978">
    <property type="term" value="F:RNA polymerase II cis-regulatory region sequence-specific DNA binding"/>
    <property type="evidence" value="ECO:0007669"/>
    <property type="project" value="InterPro"/>
</dbReference>
<dbReference type="InterPro" id="IPR035959">
    <property type="entry name" value="RutC-like_sf"/>
</dbReference>
<feature type="signal peptide" evidence="8">
    <location>
        <begin position="1"/>
        <end position="21"/>
    </location>
</feature>
<dbReference type="OrthoDB" id="1405595at2759"/>
<accession>C4R3S9</accession>
<dbReference type="GO" id="GO:0000785">
    <property type="term" value="C:chromatin"/>
    <property type="evidence" value="ECO:0007669"/>
    <property type="project" value="TreeGrafter"/>
</dbReference>
<dbReference type="InterPro" id="IPR051059">
    <property type="entry name" value="VerF-like"/>
</dbReference>
<dbReference type="SMR" id="C4R3S9"/>
<dbReference type="PROSITE" id="PS50157">
    <property type="entry name" value="ZINC_FINGER_C2H2_2"/>
    <property type="match status" value="2"/>
</dbReference>
<dbReference type="KEGG" id="ppa:PAS_chr3_0185"/>
<protein>
    <recommendedName>
        <fullName evidence="9">C2H2-type domain-containing protein</fullName>
    </recommendedName>
</protein>
<organism evidence="10 11">
    <name type="scientific">Komagataella phaffii (strain GS115 / ATCC 20864)</name>
    <name type="common">Yeast</name>
    <name type="synonym">Pichia pastoris</name>
    <dbReference type="NCBI Taxonomy" id="644223"/>
    <lineage>
        <taxon>Eukaryota</taxon>
        <taxon>Fungi</taxon>
        <taxon>Dikarya</taxon>
        <taxon>Ascomycota</taxon>
        <taxon>Saccharomycotina</taxon>
        <taxon>Pichiomycetes</taxon>
        <taxon>Pichiales</taxon>
        <taxon>Pichiaceae</taxon>
        <taxon>Komagataella</taxon>
    </lineage>
</organism>
<dbReference type="Gene3D" id="3.30.1330.40">
    <property type="entry name" value="RutC-like"/>
    <property type="match status" value="1"/>
</dbReference>
<dbReference type="GO" id="GO:0005634">
    <property type="term" value="C:nucleus"/>
    <property type="evidence" value="ECO:0007669"/>
    <property type="project" value="UniProtKB-SubCell"/>
</dbReference>
<dbReference type="GeneID" id="8199936"/>
<feature type="domain" description="C2H2-type" evidence="9">
    <location>
        <begin position="95"/>
        <end position="124"/>
    </location>
</feature>
<evidence type="ECO:0000313" key="10">
    <source>
        <dbReference type="EMBL" id="CAY70164.1"/>
    </source>
</evidence>
<dbReference type="EMBL" id="FN392321">
    <property type="protein sequence ID" value="CAY70164.1"/>
    <property type="molecule type" value="Genomic_DNA"/>
</dbReference>
<dbReference type="SMART" id="SM00355">
    <property type="entry name" value="ZnF_C2H2"/>
    <property type="match status" value="2"/>
</dbReference>
<evidence type="ECO:0000256" key="3">
    <source>
        <dbReference type="ARBA" id="ARBA00022737"/>
    </source>
</evidence>
<dbReference type="AlphaFoldDB" id="C4R3S9"/>
<keyword evidence="4 7" id="KW-0863">Zinc-finger</keyword>
<evidence type="ECO:0000256" key="8">
    <source>
        <dbReference type="SAM" id="SignalP"/>
    </source>
</evidence>
<dbReference type="Gene3D" id="3.30.160.60">
    <property type="entry name" value="Classic Zinc Finger"/>
    <property type="match status" value="2"/>
</dbReference>
<dbReference type="Proteomes" id="UP000000314">
    <property type="component" value="Chromosome 3"/>
</dbReference>
<keyword evidence="2" id="KW-0479">Metal-binding</keyword>
<feature type="chain" id="PRO_5002942257" description="C2H2-type domain-containing protein" evidence="8">
    <location>
        <begin position="22"/>
        <end position="291"/>
    </location>
</feature>
<evidence type="ECO:0000256" key="4">
    <source>
        <dbReference type="ARBA" id="ARBA00022771"/>
    </source>
</evidence>
<evidence type="ECO:0000256" key="5">
    <source>
        <dbReference type="ARBA" id="ARBA00022833"/>
    </source>
</evidence>